<dbReference type="Gene3D" id="1.40.20.10">
    <property type="entry name" value="CHAD domain"/>
    <property type="match status" value="1"/>
</dbReference>
<dbReference type="SMART" id="SM01118">
    <property type="entry name" value="CYTH"/>
    <property type="match status" value="1"/>
</dbReference>
<dbReference type="Gene3D" id="2.40.320.10">
    <property type="entry name" value="Hypothetical Protein Pfu-838710-001"/>
    <property type="match status" value="1"/>
</dbReference>
<dbReference type="Pfam" id="PF05235">
    <property type="entry name" value="CHAD"/>
    <property type="match status" value="1"/>
</dbReference>
<accession>A0ABP8JR30</accession>
<keyword evidence="4" id="KW-1185">Reference proteome</keyword>
<dbReference type="EMBL" id="BAABFR010000039">
    <property type="protein sequence ID" value="GAA4394780.1"/>
    <property type="molecule type" value="Genomic_DNA"/>
</dbReference>
<evidence type="ECO:0000313" key="3">
    <source>
        <dbReference type="EMBL" id="GAA4394780.1"/>
    </source>
</evidence>
<dbReference type="InterPro" id="IPR033469">
    <property type="entry name" value="CYTH-like_dom_sf"/>
</dbReference>
<dbReference type="SMART" id="SM00880">
    <property type="entry name" value="CHAD"/>
    <property type="match status" value="1"/>
</dbReference>
<reference evidence="4" key="1">
    <citation type="journal article" date="2019" name="Int. J. Syst. Evol. Microbiol.">
        <title>The Global Catalogue of Microorganisms (GCM) 10K type strain sequencing project: providing services to taxonomists for standard genome sequencing and annotation.</title>
        <authorList>
            <consortium name="The Broad Institute Genomics Platform"/>
            <consortium name="The Broad Institute Genome Sequencing Center for Infectious Disease"/>
            <person name="Wu L."/>
            <person name="Ma J."/>
        </authorList>
    </citation>
    <scope>NUCLEOTIDE SEQUENCE [LARGE SCALE GENOMIC DNA]</scope>
    <source>
        <strain evidence="4">JCM 17688</strain>
    </source>
</reference>
<dbReference type="CDD" id="cd07374">
    <property type="entry name" value="CYTH-like_Pase"/>
    <property type="match status" value="1"/>
</dbReference>
<feature type="domain" description="CHAD" evidence="2">
    <location>
        <begin position="221"/>
        <end position="499"/>
    </location>
</feature>
<dbReference type="PROSITE" id="PS51708">
    <property type="entry name" value="CHAD"/>
    <property type="match status" value="1"/>
</dbReference>
<comment type="caution">
    <text evidence="3">The sequence shown here is derived from an EMBL/GenBank/DDBJ whole genome shotgun (WGS) entry which is preliminary data.</text>
</comment>
<dbReference type="RefSeq" id="WP_344996623.1">
    <property type="nucleotide sequence ID" value="NZ_BAABFR010000039.1"/>
</dbReference>
<dbReference type="InterPro" id="IPR038186">
    <property type="entry name" value="CHAD_dom_sf"/>
</dbReference>
<dbReference type="Proteomes" id="UP001500635">
    <property type="component" value="Unassembled WGS sequence"/>
</dbReference>
<protein>
    <recommendedName>
        <fullName evidence="2">CHAD domain-containing protein</fullName>
    </recommendedName>
</protein>
<evidence type="ECO:0000256" key="1">
    <source>
        <dbReference type="SAM" id="MobiDB-lite"/>
    </source>
</evidence>
<dbReference type="Pfam" id="PF01928">
    <property type="entry name" value="CYTH"/>
    <property type="match status" value="1"/>
</dbReference>
<organism evidence="3 4">
    <name type="scientific">Tsukamurella soli</name>
    <dbReference type="NCBI Taxonomy" id="644556"/>
    <lineage>
        <taxon>Bacteria</taxon>
        <taxon>Bacillati</taxon>
        <taxon>Actinomycetota</taxon>
        <taxon>Actinomycetes</taxon>
        <taxon>Mycobacteriales</taxon>
        <taxon>Tsukamurellaceae</taxon>
        <taxon>Tsukamurella</taxon>
    </lineage>
</organism>
<evidence type="ECO:0000313" key="4">
    <source>
        <dbReference type="Proteomes" id="UP001500635"/>
    </source>
</evidence>
<dbReference type="InterPro" id="IPR023577">
    <property type="entry name" value="CYTH_domain"/>
</dbReference>
<evidence type="ECO:0000259" key="2">
    <source>
        <dbReference type="PROSITE" id="PS51708"/>
    </source>
</evidence>
<feature type="region of interest" description="Disordered" evidence="1">
    <location>
        <begin position="1"/>
        <end position="21"/>
    </location>
</feature>
<dbReference type="InterPro" id="IPR007899">
    <property type="entry name" value="CHAD_dom"/>
</dbReference>
<dbReference type="SUPFAM" id="SSF55154">
    <property type="entry name" value="CYTH-like phosphatases"/>
    <property type="match status" value="1"/>
</dbReference>
<proteinExistence type="predicted"/>
<name>A0ABP8JR30_9ACTN</name>
<sequence>MSEQLEIETKYEVDEDTPAPDLSAADGVARTTVDEVFHLAATYYDTEVLDLARHRITLRRRVGGKDDGWHLKLPAGADRREVSAPLFPDDPTAPAPGDGVPAELAARVLVYTRGRVLAPVAIVENDRHTTYAWDTEGTLLGELADDHVHTVSLLDDGVEKAWREWEFEVPDTDAGRVAARTVDRFLRAAGGRSPHSASKLARAIDSDPAPVEPTTVRKPTKAAASELLVAALAGYRDRLTANDPLVRARADDALHQMRVATRQLRSALTEFSAYFSGPAPAALSSELRSLASVLGGVRDAEVLAERFSAQAEAEPELAAAVGLLAAEQRRREAAGWSRVDAYLSADRYFALLDAVDATIAEPPLAKRAARPAVSTLAPMIHRRIRGFARDADDLLAAPDATNDDVHAIRKRAKRLRYAAAVAEPVLGKAIRAEIVALAAVQTRLGEFQDAAIARDAVAEVDLSGVAPATAFQLGRLDAVEERRAADARASLPTLLRRLG</sequence>
<gene>
    <name evidence="3" type="ORF">GCM10023147_27230</name>
</gene>
<dbReference type="PANTHER" id="PTHR39339">
    <property type="entry name" value="SLR1444 PROTEIN"/>
    <property type="match status" value="1"/>
</dbReference>
<dbReference type="PANTHER" id="PTHR39339:SF1">
    <property type="entry name" value="CHAD DOMAIN-CONTAINING PROTEIN"/>
    <property type="match status" value="1"/>
</dbReference>